<dbReference type="Gene3D" id="3.90.1200.10">
    <property type="match status" value="1"/>
</dbReference>
<feature type="domain" description="Aminoglycoside phosphotransferase" evidence="1">
    <location>
        <begin position="72"/>
        <end position="261"/>
    </location>
</feature>
<protein>
    <submittedName>
        <fullName evidence="2">Phosphotransferase family protein</fullName>
    </submittedName>
</protein>
<dbReference type="SUPFAM" id="SSF56112">
    <property type="entry name" value="Protein kinase-like (PK-like)"/>
    <property type="match status" value="1"/>
</dbReference>
<proteinExistence type="predicted"/>
<keyword evidence="3" id="KW-1185">Reference proteome</keyword>
<gene>
    <name evidence="2" type="ORF">ACFSB2_13465</name>
</gene>
<dbReference type="Pfam" id="PF01636">
    <property type="entry name" value="APH"/>
    <property type="match status" value="1"/>
</dbReference>
<dbReference type="RefSeq" id="WP_377943589.1">
    <property type="nucleotide sequence ID" value="NZ_JBHUCX010000035.1"/>
</dbReference>
<dbReference type="InterPro" id="IPR002575">
    <property type="entry name" value="Aminoglycoside_PTrfase"/>
</dbReference>
<dbReference type="Proteomes" id="UP001597079">
    <property type="component" value="Unassembled WGS sequence"/>
</dbReference>
<evidence type="ECO:0000313" key="3">
    <source>
        <dbReference type="Proteomes" id="UP001597079"/>
    </source>
</evidence>
<accession>A0ABW4JHI9</accession>
<evidence type="ECO:0000259" key="1">
    <source>
        <dbReference type="Pfam" id="PF01636"/>
    </source>
</evidence>
<dbReference type="EMBL" id="JBHUCX010000035">
    <property type="protein sequence ID" value="MFD1675704.1"/>
    <property type="molecule type" value="Genomic_DNA"/>
</dbReference>
<evidence type="ECO:0000313" key="2">
    <source>
        <dbReference type="EMBL" id="MFD1675704.1"/>
    </source>
</evidence>
<dbReference type="InterPro" id="IPR011009">
    <property type="entry name" value="Kinase-like_dom_sf"/>
</dbReference>
<organism evidence="2 3">
    <name type="scientific">Alicyclobacillus fodiniaquatilis</name>
    <dbReference type="NCBI Taxonomy" id="1661150"/>
    <lineage>
        <taxon>Bacteria</taxon>
        <taxon>Bacillati</taxon>
        <taxon>Bacillota</taxon>
        <taxon>Bacilli</taxon>
        <taxon>Bacillales</taxon>
        <taxon>Alicyclobacillaceae</taxon>
        <taxon>Alicyclobacillus</taxon>
    </lineage>
</organism>
<reference evidence="3" key="1">
    <citation type="journal article" date="2019" name="Int. J. Syst. Evol. Microbiol.">
        <title>The Global Catalogue of Microorganisms (GCM) 10K type strain sequencing project: providing services to taxonomists for standard genome sequencing and annotation.</title>
        <authorList>
            <consortium name="The Broad Institute Genomics Platform"/>
            <consortium name="The Broad Institute Genome Sequencing Center for Infectious Disease"/>
            <person name="Wu L."/>
            <person name="Ma J."/>
        </authorList>
    </citation>
    <scope>NUCLEOTIDE SEQUENCE [LARGE SCALE GENOMIC DNA]</scope>
    <source>
        <strain evidence="3">CGMCC 1.12286</strain>
    </source>
</reference>
<name>A0ABW4JHI9_9BACL</name>
<sequence length="335" mass="38824">MNSPTHVTHAREQQMRSEITFEQRTEVVLEKGRVRMYGRFDFPDVLIRNLEARFGPLTDVKFLRGVAGTGAFRLEFGGEAAIVKSSSSPRERVFYERHASHLLANGVDIPDVYWSGQDALNLNWIALEEIPHAFPRDEWVNNVHQLNTLRNLHSCSWGTRLSEAEDIWYRPKWDDEMTQRAHTWFNGAEQQDKLHHMLANAKDQAQILFAPHCCLSGDPNPTNWRVRDDGSLVLLDWERFCLGHPAIDLAITMPTMRQDLSQETELATNYRRLWQDVYQDDVLPTEGELAFQIHLAKIWTVVEFLANAAHEPEQYPKETIAYIVRELPDILRQLP</sequence>
<comment type="caution">
    <text evidence="2">The sequence shown here is derived from an EMBL/GenBank/DDBJ whole genome shotgun (WGS) entry which is preliminary data.</text>
</comment>